<keyword evidence="3" id="KW-0731">Sigma factor</keyword>
<keyword evidence="4" id="KW-0804">Transcription</keyword>
<dbReference type="InterPro" id="IPR013325">
    <property type="entry name" value="RNA_pol_sigma_r2"/>
</dbReference>
<comment type="caution">
    <text evidence="7">The sequence shown here is derived from an EMBL/GenBank/DDBJ whole genome shotgun (WGS) entry which is preliminary data.</text>
</comment>
<evidence type="ECO:0000259" key="5">
    <source>
        <dbReference type="Pfam" id="PF04542"/>
    </source>
</evidence>
<comment type="similarity">
    <text evidence="1">Belongs to the sigma-70 factor family. ECF subfamily.</text>
</comment>
<dbReference type="InterPro" id="IPR007627">
    <property type="entry name" value="RNA_pol_sigma70_r2"/>
</dbReference>
<accession>A0A3D4VCW9</accession>
<dbReference type="GO" id="GO:0006352">
    <property type="term" value="P:DNA-templated transcription initiation"/>
    <property type="evidence" value="ECO:0007669"/>
    <property type="project" value="InterPro"/>
</dbReference>
<dbReference type="InterPro" id="IPR013324">
    <property type="entry name" value="RNA_pol_sigma_r3/r4-like"/>
</dbReference>
<dbReference type="InterPro" id="IPR014284">
    <property type="entry name" value="RNA_pol_sigma-70_dom"/>
</dbReference>
<evidence type="ECO:0000256" key="1">
    <source>
        <dbReference type="ARBA" id="ARBA00010641"/>
    </source>
</evidence>
<name>A0A3D4VCW9_9BACT</name>
<protein>
    <submittedName>
        <fullName evidence="7">Sigma-70 family RNA polymerase sigma factor</fullName>
    </submittedName>
</protein>
<feature type="domain" description="RNA polymerase sigma factor 70 region 4 type 2" evidence="6">
    <location>
        <begin position="131"/>
        <end position="179"/>
    </location>
</feature>
<dbReference type="InterPro" id="IPR013249">
    <property type="entry name" value="RNA_pol_sigma70_r4_t2"/>
</dbReference>
<dbReference type="NCBIfam" id="TIGR02937">
    <property type="entry name" value="sigma70-ECF"/>
    <property type="match status" value="1"/>
</dbReference>
<dbReference type="Gene3D" id="1.10.1740.10">
    <property type="match status" value="1"/>
</dbReference>
<dbReference type="PANTHER" id="PTHR43133:SF25">
    <property type="entry name" value="RNA POLYMERASE SIGMA FACTOR RFAY-RELATED"/>
    <property type="match status" value="1"/>
</dbReference>
<dbReference type="SUPFAM" id="SSF88659">
    <property type="entry name" value="Sigma3 and sigma4 domains of RNA polymerase sigma factors"/>
    <property type="match status" value="1"/>
</dbReference>
<evidence type="ECO:0000313" key="7">
    <source>
        <dbReference type="EMBL" id="HCT58963.1"/>
    </source>
</evidence>
<sequence length="193" mass="22474">MIRVLRDVHSLDAGTLHLVLQQARHGDRASFARLVEHYYPRALRFALQMLHHREDAEEAVQDAFLRVHDNLARFREDAPFDPWFFRILGNRCRTLMAKRKRHHETFEYGDVPVDAASDAETDIPDEGFVRDVHQALAQLPPEQREAFLLRHVNDMDYEEMTIVTGAKGSTLRMRVKRAIDTLRVVLREGAIHE</sequence>
<dbReference type="Gene3D" id="1.10.10.10">
    <property type="entry name" value="Winged helix-like DNA-binding domain superfamily/Winged helix DNA-binding domain"/>
    <property type="match status" value="1"/>
</dbReference>
<dbReference type="GO" id="GO:0003677">
    <property type="term" value="F:DNA binding"/>
    <property type="evidence" value="ECO:0007669"/>
    <property type="project" value="InterPro"/>
</dbReference>
<organism evidence="7 8">
    <name type="scientific">Gemmatimonas aurantiaca</name>
    <dbReference type="NCBI Taxonomy" id="173480"/>
    <lineage>
        <taxon>Bacteria</taxon>
        <taxon>Pseudomonadati</taxon>
        <taxon>Gemmatimonadota</taxon>
        <taxon>Gemmatimonadia</taxon>
        <taxon>Gemmatimonadales</taxon>
        <taxon>Gemmatimonadaceae</taxon>
        <taxon>Gemmatimonas</taxon>
    </lineage>
</organism>
<evidence type="ECO:0000256" key="2">
    <source>
        <dbReference type="ARBA" id="ARBA00023015"/>
    </source>
</evidence>
<proteinExistence type="inferred from homology"/>
<dbReference type="GO" id="GO:0016987">
    <property type="term" value="F:sigma factor activity"/>
    <property type="evidence" value="ECO:0007669"/>
    <property type="project" value="UniProtKB-KW"/>
</dbReference>
<reference evidence="7 8" key="1">
    <citation type="journal article" date="2018" name="Nat. Biotechnol.">
        <title>A standardized bacterial taxonomy based on genome phylogeny substantially revises the tree of life.</title>
        <authorList>
            <person name="Parks D.H."/>
            <person name="Chuvochina M."/>
            <person name="Waite D.W."/>
            <person name="Rinke C."/>
            <person name="Skarshewski A."/>
            <person name="Chaumeil P.A."/>
            <person name="Hugenholtz P."/>
        </authorList>
    </citation>
    <scope>NUCLEOTIDE SEQUENCE [LARGE SCALE GENOMIC DNA]</scope>
    <source>
        <strain evidence="7">UBA8844</strain>
    </source>
</reference>
<dbReference type="Proteomes" id="UP000264071">
    <property type="component" value="Unassembled WGS sequence"/>
</dbReference>
<evidence type="ECO:0000256" key="4">
    <source>
        <dbReference type="ARBA" id="ARBA00023163"/>
    </source>
</evidence>
<dbReference type="EMBL" id="DPIY01000012">
    <property type="protein sequence ID" value="HCT58963.1"/>
    <property type="molecule type" value="Genomic_DNA"/>
</dbReference>
<keyword evidence="2" id="KW-0805">Transcription regulation</keyword>
<dbReference type="PANTHER" id="PTHR43133">
    <property type="entry name" value="RNA POLYMERASE ECF-TYPE SIGMA FACTO"/>
    <property type="match status" value="1"/>
</dbReference>
<dbReference type="CDD" id="cd06171">
    <property type="entry name" value="Sigma70_r4"/>
    <property type="match status" value="1"/>
</dbReference>
<evidence type="ECO:0000256" key="3">
    <source>
        <dbReference type="ARBA" id="ARBA00023082"/>
    </source>
</evidence>
<dbReference type="InterPro" id="IPR039425">
    <property type="entry name" value="RNA_pol_sigma-70-like"/>
</dbReference>
<gene>
    <name evidence="7" type="ORF">DGD08_17315</name>
</gene>
<dbReference type="SUPFAM" id="SSF88946">
    <property type="entry name" value="Sigma2 domain of RNA polymerase sigma factors"/>
    <property type="match status" value="1"/>
</dbReference>
<feature type="domain" description="RNA polymerase sigma-70 region 2" evidence="5">
    <location>
        <begin position="34"/>
        <end position="101"/>
    </location>
</feature>
<dbReference type="Pfam" id="PF08281">
    <property type="entry name" value="Sigma70_r4_2"/>
    <property type="match status" value="1"/>
</dbReference>
<evidence type="ECO:0000259" key="6">
    <source>
        <dbReference type="Pfam" id="PF08281"/>
    </source>
</evidence>
<dbReference type="AlphaFoldDB" id="A0A3D4VCW9"/>
<evidence type="ECO:0000313" key="8">
    <source>
        <dbReference type="Proteomes" id="UP000264071"/>
    </source>
</evidence>
<dbReference type="InterPro" id="IPR036388">
    <property type="entry name" value="WH-like_DNA-bd_sf"/>
</dbReference>
<dbReference type="Pfam" id="PF04542">
    <property type="entry name" value="Sigma70_r2"/>
    <property type="match status" value="1"/>
</dbReference>